<reference evidence="3 4" key="1">
    <citation type="submission" date="2019-03" db="EMBL/GenBank/DDBJ databases">
        <title>Genomic Encyclopedia of Type Strains, Phase IV (KMG-IV): sequencing the most valuable type-strain genomes for metagenomic binning, comparative biology and taxonomic classification.</title>
        <authorList>
            <person name="Goeker M."/>
        </authorList>
    </citation>
    <scope>NUCLEOTIDE SEQUENCE [LARGE SCALE GENOMIC DNA]</scope>
    <source>
        <strain evidence="3 4">DSM 19345</strain>
    </source>
</reference>
<dbReference type="RefSeq" id="WP_132805804.1">
    <property type="nucleotide sequence ID" value="NZ_SMAK01000003.1"/>
</dbReference>
<feature type="domain" description="N-acetyltransferase" evidence="2">
    <location>
        <begin position="14"/>
        <end position="180"/>
    </location>
</feature>
<dbReference type="PROSITE" id="PS51186">
    <property type="entry name" value="GNAT"/>
    <property type="match status" value="1"/>
</dbReference>
<gene>
    <name evidence="3" type="ORF">EDC22_103224</name>
</gene>
<keyword evidence="3" id="KW-0808">Transferase</keyword>
<keyword evidence="1" id="KW-0046">Antibiotic resistance</keyword>
<evidence type="ECO:0000313" key="4">
    <source>
        <dbReference type="Proteomes" id="UP000295678"/>
    </source>
</evidence>
<proteinExistence type="predicted"/>
<comment type="caution">
    <text evidence="3">The sequence shown here is derived from an EMBL/GenBank/DDBJ whole genome shotgun (WGS) entry which is preliminary data.</text>
</comment>
<dbReference type="GO" id="GO:0046677">
    <property type="term" value="P:response to antibiotic"/>
    <property type="evidence" value="ECO:0007669"/>
    <property type="project" value="UniProtKB-KW"/>
</dbReference>
<evidence type="ECO:0000259" key="2">
    <source>
        <dbReference type="PROSITE" id="PS51186"/>
    </source>
</evidence>
<dbReference type="CDD" id="cd04301">
    <property type="entry name" value="NAT_SF"/>
    <property type="match status" value="1"/>
</dbReference>
<protein>
    <submittedName>
        <fullName evidence="3">Aminoglycoside 6'-N-acetyltransferase</fullName>
    </submittedName>
</protein>
<dbReference type="OrthoDB" id="9814648at2"/>
<dbReference type="InterPro" id="IPR000182">
    <property type="entry name" value="GNAT_dom"/>
</dbReference>
<organism evidence="3 4">
    <name type="scientific">Tepidamorphus gemmatus</name>
    <dbReference type="NCBI Taxonomy" id="747076"/>
    <lineage>
        <taxon>Bacteria</taxon>
        <taxon>Pseudomonadati</taxon>
        <taxon>Pseudomonadota</taxon>
        <taxon>Alphaproteobacteria</taxon>
        <taxon>Hyphomicrobiales</taxon>
        <taxon>Tepidamorphaceae</taxon>
        <taxon>Tepidamorphus</taxon>
    </lineage>
</organism>
<dbReference type="EMBL" id="SMAK01000003">
    <property type="protein sequence ID" value="TCT11911.1"/>
    <property type="molecule type" value="Genomic_DNA"/>
</dbReference>
<sequence>MRSDGQVSTQPDEMAFVPLGPEHYDLMRSWLAAPHMRDWWGDPDEEFGYIRDMVEGRDSTRPFIIALDGRPVGLIECWFIGHHQNETWIVDHAWLAELPADAVGVDLSIGEAELLSQGIGSMALAAFVRGLHAQGYRTIIIDPDPANTRAVRACYKAGFRPVPSLQGRTGATLIMQFDPNANEAP</sequence>
<dbReference type="AlphaFoldDB" id="A0A4R3MEI0"/>
<dbReference type="SUPFAM" id="SSF55729">
    <property type="entry name" value="Acyl-CoA N-acyltransferases (Nat)"/>
    <property type="match status" value="1"/>
</dbReference>
<dbReference type="InterPro" id="IPR016181">
    <property type="entry name" value="Acyl_CoA_acyltransferase"/>
</dbReference>
<keyword evidence="4" id="KW-1185">Reference proteome</keyword>
<dbReference type="Gene3D" id="3.40.630.30">
    <property type="match status" value="1"/>
</dbReference>
<name>A0A4R3MEI0_9HYPH</name>
<accession>A0A4R3MEI0</accession>
<dbReference type="PANTHER" id="PTHR31438">
    <property type="entry name" value="LYSINE N-ACYLTRANSFERASE C17G9.06C-RELATED"/>
    <property type="match status" value="1"/>
</dbReference>
<evidence type="ECO:0000313" key="3">
    <source>
        <dbReference type="EMBL" id="TCT11911.1"/>
    </source>
</evidence>
<dbReference type="Pfam" id="PF13523">
    <property type="entry name" value="Acetyltransf_8"/>
    <property type="match status" value="1"/>
</dbReference>
<dbReference type="PANTHER" id="PTHR31438:SF1">
    <property type="entry name" value="LYSINE N-ACYLTRANSFERASE C17G9.06C-RELATED"/>
    <property type="match status" value="1"/>
</dbReference>
<evidence type="ECO:0000256" key="1">
    <source>
        <dbReference type="ARBA" id="ARBA00023251"/>
    </source>
</evidence>
<dbReference type="GO" id="GO:0016410">
    <property type="term" value="F:N-acyltransferase activity"/>
    <property type="evidence" value="ECO:0007669"/>
    <property type="project" value="TreeGrafter"/>
</dbReference>
<dbReference type="Proteomes" id="UP000295678">
    <property type="component" value="Unassembled WGS sequence"/>
</dbReference>